<keyword evidence="4" id="KW-0804">Transcription</keyword>
<accession>A0ABY3TXH8</accession>
<dbReference type="EMBL" id="CP092365">
    <property type="protein sequence ID" value="ULN52424.1"/>
    <property type="molecule type" value="Genomic_DNA"/>
</dbReference>
<evidence type="ECO:0000256" key="2">
    <source>
        <dbReference type="ARBA" id="ARBA00022777"/>
    </source>
</evidence>
<reference evidence="6" key="1">
    <citation type="submission" date="2022-08" db="EMBL/GenBank/DDBJ databases">
        <title>Complete genome sequence of 14 non-tuberculosis mycobacteria type-strains.</title>
        <authorList>
            <person name="Igarashi Y."/>
            <person name="Osugi A."/>
            <person name="Mitarai S."/>
        </authorList>
    </citation>
    <scope>NUCLEOTIDE SEQUENCE</scope>
    <source>
        <strain evidence="6">DSM 45575</strain>
    </source>
</reference>
<dbReference type="PROSITE" id="PS50921">
    <property type="entry name" value="ANTAR"/>
    <property type="match status" value="1"/>
</dbReference>
<dbReference type="Gene3D" id="3.30.450.40">
    <property type="match status" value="1"/>
</dbReference>
<keyword evidence="2" id="KW-0418">Kinase</keyword>
<dbReference type="SUPFAM" id="SSF55781">
    <property type="entry name" value="GAF domain-like"/>
    <property type="match status" value="1"/>
</dbReference>
<organism evidence="6 7">
    <name type="scientific">Mycolicibacillus parakoreensis</name>
    <dbReference type="NCBI Taxonomy" id="1069221"/>
    <lineage>
        <taxon>Bacteria</taxon>
        <taxon>Bacillati</taxon>
        <taxon>Actinomycetota</taxon>
        <taxon>Actinomycetes</taxon>
        <taxon>Mycobacteriales</taxon>
        <taxon>Mycobacteriaceae</taxon>
        <taxon>Mycolicibacillus</taxon>
    </lineage>
</organism>
<dbReference type="Proteomes" id="UP001055200">
    <property type="component" value="Chromosome"/>
</dbReference>
<feature type="domain" description="ANTAR" evidence="5">
    <location>
        <begin position="167"/>
        <end position="228"/>
    </location>
</feature>
<dbReference type="InterPro" id="IPR011006">
    <property type="entry name" value="CheY-like_superfamily"/>
</dbReference>
<sequence length="237" mass="24921">MSAEPVAVEPARVFTALADIVYRGPTMPEIYSALCVAATLIVPGCDHASILLRRENGAYVIAAATDRVARHVDELEKQLGEGPCLDAIEDESAQVDTDLTAHSRWPALAARVVAETPVRGAMGFRLLVDGRKVGALNLFATAPKVFDAAATQTAVVLAAFASVATNAVARGEDATSLARGLASNREIGKAIGMLMVLNDIGEQEAFAILRRISQATNVKLAEVAAQLVHRRGQLPAG</sequence>
<dbReference type="Pfam" id="PF03861">
    <property type="entry name" value="ANTAR"/>
    <property type="match status" value="1"/>
</dbReference>
<gene>
    <name evidence="6" type="ORF">MIU77_16545</name>
</gene>
<keyword evidence="7" id="KW-1185">Reference proteome</keyword>
<dbReference type="InterPro" id="IPR005561">
    <property type="entry name" value="ANTAR"/>
</dbReference>
<dbReference type="InterPro" id="IPR036388">
    <property type="entry name" value="WH-like_DNA-bd_sf"/>
</dbReference>
<dbReference type="Pfam" id="PF13185">
    <property type="entry name" value="GAF_2"/>
    <property type="match status" value="1"/>
</dbReference>
<evidence type="ECO:0000313" key="6">
    <source>
        <dbReference type="EMBL" id="ULN52424.1"/>
    </source>
</evidence>
<dbReference type="InterPro" id="IPR003018">
    <property type="entry name" value="GAF"/>
</dbReference>
<evidence type="ECO:0000259" key="5">
    <source>
        <dbReference type="PROSITE" id="PS50921"/>
    </source>
</evidence>
<evidence type="ECO:0000256" key="4">
    <source>
        <dbReference type="ARBA" id="ARBA00023163"/>
    </source>
</evidence>
<dbReference type="SUPFAM" id="SSF52172">
    <property type="entry name" value="CheY-like"/>
    <property type="match status" value="1"/>
</dbReference>
<dbReference type="Gene3D" id="1.10.10.10">
    <property type="entry name" value="Winged helix-like DNA-binding domain superfamily/Winged helix DNA-binding domain"/>
    <property type="match status" value="1"/>
</dbReference>
<dbReference type="InterPro" id="IPR012074">
    <property type="entry name" value="GAF_ANTAR"/>
</dbReference>
<protein>
    <submittedName>
        <fullName evidence="6">GAF and ANTAR domain-containing protein</fullName>
    </submittedName>
</protein>
<name>A0ABY3TXH8_9MYCO</name>
<dbReference type="PIRSF" id="PIRSF036625">
    <property type="entry name" value="GAF_ANTAR"/>
    <property type="match status" value="1"/>
</dbReference>
<keyword evidence="1" id="KW-0808">Transferase</keyword>
<evidence type="ECO:0000256" key="3">
    <source>
        <dbReference type="ARBA" id="ARBA00023015"/>
    </source>
</evidence>
<dbReference type="InterPro" id="IPR029016">
    <property type="entry name" value="GAF-like_dom_sf"/>
</dbReference>
<evidence type="ECO:0000256" key="1">
    <source>
        <dbReference type="ARBA" id="ARBA00022679"/>
    </source>
</evidence>
<dbReference type="SMART" id="SM01012">
    <property type="entry name" value="ANTAR"/>
    <property type="match status" value="1"/>
</dbReference>
<dbReference type="RefSeq" id="WP_240170697.1">
    <property type="nucleotide sequence ID" value="NZ_CP092365.1"/>
</dbReference>
<proteinExistence type="predicted"/>
<evidence type="ECO:0000313" key="7">
    <source>
        <dbReference type="Proteomes" id="UP001055200"/>
    </source>
</evidence>
<keyword evidence="3" id="KW-0805">Transcription regulation</keyword>